<keyword evidence="3" id="KW-1185">Reference proteome</keyword>
<reference evidence="2 3" key="1">
    <citation type="submission" date="2020-10" db="EMBL/GenBank/DDBJ databases">
        <title>The Coptis chinensis genome and diversification of protoberbering-type alkaloids.</title>
        <authorList>
            <person name="Wang B."/>
            <person name="Shu S."/>
            <person name="Song C."/>
            <person name="Liu Y."/>
        </authorList>
    </citation>
    <scope>NUCLEOTIDE SEQUENCE [LARGE SCALE GENOMIC DNA]</scope>
    <source>
        <strain evidence="2">HL-2020</strain>
        <tissue evidence="2">Leaf</tissue>
    </source>
</reference>
<dbReference type="EMBL" id="JADFTS010000002">
    <property type="protein sequence ID" value="KAF9620137.1"/>
    <property type="molecule type" value="Genomic_DNA"/>
</dbReference>
<evidence type="ECO:0000313" key="3">
    <source>
        <dbReference type="Proteomes" id="UP000631114"/>
    </source>
</evidence>
<protein>
    <submittedName>
        <fullName evidence="2">Uncharacterized protein</fullName>
    </submittedName>
</protein>
<proteinExistence type="predicted"/>
<name>A0A835M8C3_9MAGN</name>
<comment type="caution">
    <text evidence="2">The sequence shown here is derived from an EMBL/GenBank/DDBJ whole genome shotgun (WGS) entry which is preliminary data.</text>
</comment>
<evidence type="ECO:0000256" key="1">
    <source>
        <dbReference type="SAM" id="MobiDB-lite"/>
    </source>
</evidence>
<evidence type="ECO:0000313" key="2">
    <source>
        <dbReference type="EMBL" id="KAF9620137.1"/>
    </source>
</evidence>
<organism evidence="2 3">
    <name type="scientific">Coptis chinensis</name>
    <dbReference type="NCBI Taxonomy" id="261450"/>
    <lineage>
        <taxon>Eukaryota</taxon>
        <taxon>Viridiplantae</taxon>
        <taxon>Streptophyta</taxon>
        <taxon>Embryophyta</taxon>
        <taxon>Tracheophyta</taxon>
        <taxon>Spermatophyta</taxon>
        <taxon>Magnoliopsida</taxon>
        <taxon>Ranunculales</taxon>
        <taxon>Ranunculaceae</taxon>
        <taxon>Coptidoideae</taxon>
        <taxon>Coptis</taxon>
    </lineage>
</organism>
<accession>A0A835M8C3</accession>
<dbReference type="AlphaFoldDB" id="A0A835M8C3"/>
<feature type="compositionally biased region" description="Polar residues" evidence="1">
    <location>
        <begin position="95"/>
        <end position="127"/>
    </location>
</feature>
<feature type="region of interest" description="Disordered" evidence="1">
    <location>
        <begin position="70"/>
        <end position="127"/>
    </location>
</feature>
<sequence length="180" mass="19391">MWNASKSFGVELNSNVDLAHDTDMHVRLGPYYNTNELARAKNEQRLSRSVSLATLREAGAHRKDLHCKTLGRSSRIPERTHSNGTNMAKCPHARPSTQVPSASVLASASTAPTPRDNSGSSDATYSQPPIYVTSSSWQLVGTLSTHTNNVQSHGLNVIGIESSNAFALLEDDASDPMDSS</sequence>
<gene>
    <name evidence="2" type="ORF">IFM89_010796</name>
</gene>
<dbReference type="Proteomes" id="UP000631114">
    <property type="component" value="Unassembled WGS sequence"/>
</dbReference>